<accession>A0ABW3GEG7</accession>
<evidence type="ECO:0000313" key="3">
    <source>
        <dbReference type="Proteomes" id="UP001597106"/>
    </source>
</evidence>
<gene>
    <name evidence="2" type="ORF">ACFQ1T_02530</name>
</gene>
<dbReference type="InterPro" id="IPR007357">
    <property type="entry name" value="PhrB-like"/>
</dbReference>
<sequence length="514" mass="58695">MRHLVIILGDQLTLDNPALLDFDPAQDHIVMAEVRQESTHVWSHRQRITLFLSAMRHFAECLRAQSFPLTYFALDDQAHPDLPAVWQAMVQQHRPLALKVCEPGDWRIWQQLQAVADQSATPLQVLQDTHFMCSIDQFKRWADHYGEKNTSLRMEFFYRSMRKKYQILMAGDAPEGGDWNYDQDNRQSLGKQGPQDLRPPPTFAPDAVTQAVMTLVNQTFHDHPGALDDFQWPVTREQALTLLAHFVAEKLARFGPYQDAMWQAEPYLWHSLLASALNLKLLNPREVIAAAEQAYRQGQAPLASVEGFIRQILGWREFIRGVYWLEMPALEKANYFNHQGALPAWFWTGQTGMHCLAQCIGQTLQHGYAHHIQRLMVLGLFATLAELSPQQVSDWFLAVYVDAVAWVELPNVAGMALFANGGRFTSKPYVASGAYIQRMSNYCQHCKYDPKQKTGAQACPFTTLYWAFLIKHEALFARNPRTSLMVKHVAKLSAAEKNEITTAARLRLQHIAQL</sequence>
<dbReference type="EMBL" id="JBHTJW010000001">
    <property type="protein sequence ID" value="MFD0928648.1"/>
    <property type="molecule type" value="Genomic_DNA"/>
</dbReference>
<reference evidence="3" key="1">
    <citation type="journal article" date="2019" name="Int. J. Syst. Evol. Microbiol.">
        <title>The Global Catalogue of Microorganisms (GCM) 10K type strain sequencing project: providing services to taxonomists for standard genome sequencing and annotation.</title>
        <authorList>
            <consortium name="The Broad Institute Genomics Platform"/>
            <consortium name="The Broad Institute Genome Sequencing Center for Infectious Disease"/>
            <person name="Wu L."/>
            <person name="Ma J."/>
        </authorList>
    </citation>
    <scope>NUCLEOTIDE SEQUENCE [LARGE SCALE GENOMIC DNA]</scope>
    <source>
        <strain evidence="3">CCUG 59685</strain>
    </source>
</reference>
<dbReference type="PANTHER" id="PTHR38657:SF1">
    <property type="entry name" value="SLR1343 PROTEIN"/>
    <property type="match status" value="1"/>
</dbReference>
<dbReference type="PANTHER" id="PTHR38657">
    <property type="entry name" value="SLR1343 PROTEIN"/>
    <property type="match status" value="1"/>
</dbReference>
<dbReference type="RefSeq" id="WP_379073734.1">
    <property type="nucleotide sequence ID" value="NZ_JBHTJW010000001.1"/>
</dbReference>
<dbReference type="Gene3D" id="3.40.50.620">
    <property type="entry name" value="HUPs"/>
    <property type="match status" value="1"/>
</dbReference>
<organism evidence="2 3">
    <name type="scientific">Methylophilus glucosoxydans</name>
    <dbReference type="NCBI Taxonomy" id="752553"/>
    <lineage>
        <taxon>Bacteria</taxon>
        <taxon>Pseudomonadati</taxon>
        <taxon>Pseudomonadota</taxon>
        <taxon>Betaproteobacteria</taxon>
        <taxon>Nitrosomonadales</taxon>
        <taxon>Methylophilaceae</taxon>
        <taxon>Methylophilus</taxon>
    </lineage>
</organism>
<comment type="caution">
    <text evidence="2">The sequence shown here is derived from an EMBL/GenBank/DDBJ whole genome shotgun (WGS) entry which is preliminary data.</text>
</comment>
<dbReference type="Gene3D" id="1.10.579.10">
    <property type="entry name" value="DNA Cyclobutane Dipyrimidine Photolyase, subunit A, domain 3"/>
    <property type="match status" value="1"/>
</dbReference>
<dbReference type="InterPro" id="IPR036134">
    <property type="entry name" value="Crypto/Photolyase_FAD-like_sf"/>
</dbReference>
<dbReference type="SUPFAM" id="SSF48173">
    <property type="entry name" value="Cryptochrome/photolyase FAD-binding domain"/>
    <property type="match status" value="1"/>
</dbReference>
<evidence type="ECO:0000313" key="2">
    <source>
        <dbReference type="EMBL" id="MFD0928648.1"/>
    </source>
</evidence>
<dbReference type="Pfam" id="PF04244">
    <property type="entry name" value="DPRP"/>
    <property type="match status" value="1"/>
</dbReference>
<proteinExistence type="predicted"/>
<keyword evidence="3" id="KW-1185">Reference proteome</keyword>
<feature type="region of interest" description="Disordered" evidence="1">
    <location>
        <begin position="176"/>
        <end position="199"/>
    </location>
</feature>
<dbReference type="InterPro" id="IPR014729">
    <property type="entry name" value="Rossmann-like_a/b/a_fold"/>
</dbReference>
<dbReference type="Gene3D" id="1.10.10.1710">
    <property type="entry name" value="Deoxyribodipyrimidine photolyase-related"/>
    <property type="match status" value="1"/>
</dbReference>
<name>A0ABW3GEG7_9PROT</name>
<dbReference type="InterPro" id="IPR052551">
    <property type="entry name" value="UV-DNA_repair_photolyase"/>
</dbReference>
<dbReference type="Gene3D" id="1.25.40.80">
    <property type="match status" value="1"/>
</dbReference>
<dbReference type="Proteomes" id="UP001597106">
    <property type="component" value="Unassembled WGS sequence"/>
</dbReference>
<protein>
    <submittedName>
        <fullName evidence="2">Cryptochrome/photolyase family protein</fullName>
    </submittedName>
</protein>
<evidence type="ECO:0000256" key="1">
    <source>
        <dbReference type="SAM" id="MobiDB-lite"/>
    </source>
</evidence>